<dbReference type="SMART" id="SM00710">
    <property type="entry name" value="PbH1"/>
    <property type="match status" value="9"/>
</dbReference>
<evidence type="ECO:0000313" key="2">
    <source>
        <dbReference type="EMBL" id="MBB3054356.1"/>
    </source>
</evidence>
<dbReference type="OrthoDB" id="9795222at2"/>
<dbReference type="Proteomes" id="UP000539265">
    <property type="component" value="Unassembled WGS sequence"/>
</dbReference>
<accession>A0A839S960</accession>
<name>A0A839S960_9SPHI</name>
<dbReference type="InterPro" id="IPR011050">
    <property type="entry name" value="Pectin_lyase_fold/virulence"/>
</dbReference>
<sequence length="498" mass="53655">MFYSVFKSTIICMVLMVNLHLYSVAVRDQPSKNESFSADTVNVKTFGARGDGVQNDSAAFQKAIIYASGARKVLLVPKGIYKISNLVVYPNSKIVGVRGSSVLVLTNGTQNNRQCFLLTDVSKNILISNIAFDANGKNNAGKNIFCIKSTLSPKGSINNLTIQNCSFTGSKNYGSVFLIGPTDHITNVVIFNCLFNNLGSSAVSVRGINGLTFNSNTVTNWDLLDKINAAFSFQSQVCSNIVFRNNYFKNKDAAYFAVECAGTCLNHGVFTGNTFDGNGYDASGISGVFNNCLFKDNKHLNGGGTHRSGYELVGDNDTLTNNVIEHGSIQLGAGTPNIAYAAHTGSGYIVTGNRITGNYGTNNLCLSIGGFDTVKSAWIEHNIFDNHGGKGNAPVIEIGQRGPAKNVTIQNNQLLGSPGNSCIRMKVSAGNHYSENIMIRKNTITGENGIQVYDMPVWKGVKISENDFTGISGSVFMKTSGFSSEFHLEKNKSLKKLN</sequence>
<reference evidence="2" key="1">
    <citation type="submission" date="2020-08" db="EMBL/GenBank/DDBJ databases">
        <title>Genomic Encyclopedia of Type Strains, Phase III (KMG-III): the genomes of soil and plant-associated and newly described type strains.</title>
        <authorList>
            <person name="Whitman W."/>
        </authorList>
    </citation>
    <scope>NUCLEOTIDE SEQUENCE [LARGE SCALE GENOMIC DNA]</scope>
    <source>
        <strain evidence="2">CECT 8628</strain>
    </source>
</reference>
<dbReference type="InterPro" id="IPR012334">
    <property type="entry name" value="Pectin_lyas_fold"/>
</dbReference>
<keyword evidence="3" id="KW-1185">Reference proteome</keyword>
<dbReference type="InterPro" id="IPR006626">
    <property type="entry name" value="PbH1"/>
</dbReference>
<dbReference type="RefSeq" id="WP_157750773.1">
    <property type="nucleotide sequence ID" value="NZ_AP017313.1"/>
</dbReference>
<dbReference type="Pfam" id="PF12708">
    <property type="entry name" value="Pect-lyase_RHGA_epim"/>
    <property type="match status" value="1"/>
</dbReference>
<proteinExistence type="predicted"/>
<dbReference type="SUPFAM" id="SSF51126">
    <property type="entry name" value="Pectin lyase-like"/>
    <property type="match status" value="1"/>
</dbReference>
<dbReference type="InterPro" id="IPR024535">
    <property type="entry name" value="RHGA/B-epi-like_pectate_lyase"/>
</dbReference>
<gene>
    <name evidence="2" type="ORF">FHS11_000766</name>
</gene>
<feature type="domain" description="Rhamnogalacturonase A/B/Epimerase-like pectate lyase" evidence="1">
    <location>
        <begin position="41"/>
        <end position="220"/>
    </location>
</feature>
<evidence type="ECO:0000313" key="3">
    <source>
        <dbReference type="Proteomes" id="UP000539265"/>
    </source>
</evidence>
<dbReference type="EMBL" id="JACHWX010000002">
    <property type="protein sequence ID" value="MBB3054356.1"/>
    <property type="molecule type" value="Genomic_DNA"/>
</dbReference>
<protein>
    <recommendedName>
        <fullName evidence="1">Rhamnogalacturonase A/B/Epimerase-like pectate lyase domain-containing protein</fullName>
    </recommendedName>
</protein>
<organism evidence="2 3">
    <name type="scientific">Mucilaginibacter gotjawali</name>
    <dbReference type="NCBI Taxonomy" id="1550579"/>
    <lineage>
        <taxon>Bacteria</taxon>
        <taxon>Pseudomonadati</taxon>
        <taxon>Bacteroidota</taxon>
        <taxon>Sphingobacteriia</taxon>
        <taxon>Sphingobacteriales</taxon>
        <taxon>Sphingobacteriaceae</taxon>
        <taxon>Mucilaginibacter</taxon>
    </lineage>
</organism>
<dbReference type="Gene3D" id="2.160.20.10">
    <property type="entry name" value="Single-stranded right-handed beta-helix, Pectin lyase-like"/>
    <property type="match status" value="2"/>
</dbReference>
<dbReference type="AlphaFoldDB" id="A0A839S960"/>
<comment type="caution">
    <text evidence="2">The sequence shown here is derived from an EMBL/GenBank/DDBJ whole genome shotgun (WGS) entry which is preliminary data.</text>
</comment>
<evidence type="ECO:0000259" key="1">
    <source>
        <dbReference type="Pfam" id="PF12708"/>
    </source>
</evidence>